<organism evidence="3 4">
    <name type="scientific">Micromonospora musae</name>
    <dbReference type="NCBI Taxonomy" id="1894970"/>
    <lineage>
        <taxon>Bacteria</taxon>
        <taxon>Bacillati</taxon>
        <taxon>Actinomycetota</taxon>
        <taxon>Actinomycetes</taxon>
        <taxon>Micromonosporales</taxon>
        <taxon>Micromonosporaceae</taxon>
        <taxon>Micromonospora</taxon>
    </lineage>
</organism>
<protein>
    <submittedName>
        <fullName evidence="3">N-acetyltransferase</fullName>
    </submittedName>
</protein>
<dbReference type="Proteomes" id="UP000275865">
    <property type="component" value="Unassembled WGS sequence"/>
</dbReference>
<dbReference type="InterPro" id="IPR000182">
    <property type="entry name" value="GNAT_dom"/>
</dbReference>
<dbReference type="InterPro" id="IPR052523">
    <property type="entry name" value="Trichothecene_AcTrans"/>
</dbReference>
<dbReference type="PANTHER" id="PTHR42791:SF1">
    <property type="entry name" value="N-ACETYLTRANSFERASE DOMAIN-CONTAINING PROTEIN"/>
    <property type="match status" value="1"/>
</dbReference>
<dbReference type="EMBL" id="RAZT01000001">
    <property type="protein sequence ID" value="RKN36674.1"/>
    <property type="molecule type" value="Genomic_DNA"/>
</dbReference>
<dbReference type="GO" id="GO:0016747">
    <property type="term" value="F:acyltransferase activity, transferring groups other than amino-acyl groups"/>
    <property type="evidence" value="ECO:0007669"/>
    <property type="project" value="InterPro"/>
</dbReference>
<evidence type="ECO:0000259" key="2">
    <source>
        <dbReference type="PROSITE" id="PS51186"/>
    </source>
</evidence>
<accession>A0A3A9YMN7</accession>
<dbReference type="PROSITE" id="PS51186">
    <property type="entry name" value="GNAT"/>
    <property type="match status" value="1"/>
</dbReference>
<name>A0A3A9YMN7_9ACTN</name>
<reference evidence="3 4" key="1">
    <citation type="submission" date="2018-09" db="EMBL/GenBank/DDBJ databases">
        <title>Micromonospora sp. nov. MS1-9, isolated from a root of Musa sp.</title>
        <authorList>
            <person name="Kuncharoen N."/>
            <person name="Kudo T."/>
            <person name="Ohkuma M."/>
            <person name="Yuki M."/>
            <person name="Tanasupawat S."/>
        </authorList>
    </citation>
    <scope>NUCLEOTIDE SEQUENCE [LARGE SCALE GENOMIC DNA]</scope>
    <source>
        <strain evidence="3 4">MS1-9</strain>
    </source>
</reference>
<keyword evidence="3" id="KW-0808">Transferase</keyword>
<comment type="caution">
    <text evidence="3">The sequence shown here is derived from an EMBL/GenBank/DDBJ whole genome shotgun (WGS) entry which is preliminary data.</text>
</comment>
<evidence type="ECO:0000313" key="3">
    <source>
        <dbReference type="EMBL" id="RKN36674.1"/>
    </source>
</evidence>
<evidence type="ECO:0000256" key="1">
    <source>
        <dbReference type="SAM" id="MobiDB-lite"/>
    </source>
</evidence>
<dbReference type="PANTHER" id="PTHR42791">
    <property type="entry name" value="GNAT FAMILY ACETYLTRANSFERASE"/>
    <property type="match status" value="1"/>
</dbReference>
<dbReference type="SUPFAM" id="SSF55729">
    <property type="entry name" value="Acyl-CoA N-acyltransferases (Nat)"/>
    <property type="match status" value="1"/>
</dbReference>
<feature type="domain" description="N-acetyltransferase" evidence="2">
    <location>
        <begin position="1"/>
        <end position="126"/>
    </location>
</feature>
<dbReference type="Pfam" id="PF00583">
    <property type="entry name" value="Acetyltransf_1"/>
    <property type="match status" value="1"/>
</dbReference>
<sequence length="132" mass="14369">MSLWLPPVDDVTRRRPAPPPAPAGHVDGLIAHRFAAVSELVAAHRPAEPHLYLASIGVRADLRGRGVGGVLLAEGLRVADAENLPTYLEASTERSRRLYLRHGFRDHGRPLPLPDGGPVLWPMRRPSSSGRT</sequence>
<dbReference type="AlphaFoldDB" id="A0A3A9YMN7"/>
<feature type="region of interest" description="Disordered" evidence="1">
    <location>
        <begin position="1"/>
        <end position="23"/>
    </location>
</feature>
<proteinExistence type="predicted"/>
<evidence type="ECO:0000313" key="4">
    <source>
        <dbReference type="Proteomes" id="UP000275865"/>
    </source>
</evidence>
<dbReference type="InterPro" id="IPR016181">
    <property type="entry name" value="Acyl_CoA_acyltransferase"/>
</dbReference>
<dbReference type="Gene3D" id="3.40.630.30">
    <property type="match status" value="1"/>
</dbReference>
<dbReference type="CDD" id="cd04301">
    <property type="entry name" value="NAT_SF"/>
    <property type="match status" value="1"/>
</dbReference>
<gene>
    <name evidence="3" type="ORF">D7044_02875</name>
</gene>